<evidence type="ECO:0000313" key="3">
    <source>
        <dbReference type="EMBL" id="TBU56122.1"/>
    </source>
</evidence>
<dbReference type="Pfam" id="PF17667">
    <property type="entry name" value="Pkinase_fungal"/>
    <property type="match status" value="3"/>
</dbReference>
<dbReference type="Proteomes" id="UP000292082">
    <property type="component" value="Unassembled WGS sequence"/>
</dbReference>
<keyword evidence="4" id="KW-1185">Reference proteome</keyword>
<gene>
    <name evidence="3" type="ORF">BD310DRAFT_855603</name>
</gene>
<dbReference type="EMBL" id="ML145157">
    <property type="protein sequence ID" value="TBU56122.1"/>
    <property type="molecule type" value="Genomic_DNA"/>
</dbReference>
<feature type="domain" description="Fungal-type protein kinase" evidence="2">
    <location>
        <begin position="441"/>
        <end position="568"/>
    </location>
</feature>
<feature type="domain" description="Fungal-type protein kinase" evidence="2">
    <location>
        <begin position="175"/>
        <end position="266"/>
    </location>
</feature>
<feature type="region of interest" description="Disordered" evidence="1">
    <location>
        <begin position="668"/>
        <end position="723"/>
    </location>
</feature>
<sequence length="799" mass="92027">MAPDPEPGESPAKPYNLSSWEWALENLDLSEYRLKSMQDMARLFLKADSPIEFLDAFLPYPSTAPKRKPRKRNPFESLVNADKELETDVVAQFRNVVALKKLCPKMVFTTSERRPDPKNMDGTGQKVDAAFFRPQDAPTDGRPHWSSQVVPAEFKSRKKGDIYDPFDDKGIDFESQAEKRKEVRAQIVTYSELVFEHQHRVFVIMLLVMGRRYRLLRWDRAGTIVTPSVDYYENPDDLCEFLWRISHLDDEALGIDPTAIRLEGDDFDELDTIAQRVVNEVDETPRPLEGETFPESFHYKYVRKMFEESIRDRDRPRYKLQIPSGDGVDHFLVGKAAVVTPGMAGRGTQCWVAWHCEGSRFVWLKDSWRVSFEDIEKEGDILARLNHVKIPGVPTLVCHGDIGNQTTLTADWWKHKNPRAPVAESPTATSAPPTVPDTVVEVGMPLKKFLFGRQLASIVLDCIGAHFDAASHKKLRVRVLHRDVSDQNIIIYPKITRSSEGVRSLVWGGLLTDWEISKPVIERNIQPKARQPQRSGRWQFMSVYLLMNTLRRVKIEDELESFFHILVYYAVRYLKSTLLTDDDAAHFLEKCYDCFTVHNNRIICGAQKWAIVMQKTAGGLFFDHPMYNSTLPITFASKGLDVIVHRFLLCISARYKILAWNEWLEKHPNHPAHPQHRDRFQTPPPSKRRRVEGDSSASDAPRRNREDDDGPTPGMRMPDIPTPEDRILADRLTNHPYMIAQIRNTTSKVSFWKEDRLHDRVPPDYKCHYPLYETLPEPQTFPEPQTLPEPQTTSVADSE</sequence>
<dbReference type="AlphaFoldDB" id="A0A4Q9PP59"/>
<evidence type="ECO:0000256" key="1">
    <source>
        <dbReference type="SAM" id="MobiDB-lite"/>
    </source>
</evidence>
<dbReference type="PANTHER" id="PTHR38248">
    <property type="entry name" value="FUNK1 6"/>
    <property type="match status" value="1"/>
</dbReference>
<feature type="region of interest" description="Disordered" evidence="1">
    <location>
        <begin position="776"/>
        <end position="799"/>
    </location>
</feature>
<reference evidence="3 4" key="1">
    <citation type="submission" date="2019-01" db="EMBL/GenBank/DDBJ databases">
        <title>Draft genome sequences of three monokaryotic isolates of the white-rot basidiomycete fungus Dichomitus squalens.</title>
        <authorList>
            <consortium name="DOE Joint Genome Institute"/>
            <person name="Lopez S.C."/>
            <person name="Andreopoulos B."/>
            <person name="Pangilinan J."/>
            <person name="Lipzen A."/>
            <person name="Riley R."/>
            <person name="Ahrendt S."/>
            <person name="Ng V."/>
            <person name="Barry K."/>
            <person name="Daum C."/>
            <person name="Grigoriev I.V."/>
            <person name="Hilden K.S."/>
            <person name="Makela M.R."/>
            <person name="de Vries R.P."/>
        </authorList>
    </citation>
    <scope>NUCLEOTIDE SEQUENCE [LARGE SCALE GENOMIC DNA]</scope>
    <source>
        <strain evidence="3 4">CBS 464.89</strain>
    </source>
</reference>
<name>A0A4Q9PP59_9APHY</name>
<protein>
    <recommendedName>
        <fullName evidence="2">Fungal-type protein kinase domain-containing protein</fullName>
    </recommendedName>
</protein>
<feature type="domain" description="Fungal-type protein kinase" evidence="2">
    <location>
        <begin position="309"/>
        <end position="403"/>
    </location>
</feature>
<proteinExistence type="predicted"/>
<dbReference type="PANTHER" id="PTHR38248:SF2">
    <property type="entry name" value="FUNK1 11"/>
    <property type="match status" value="1"/>
</dbReference>
<evidence type="ECO:0000259" key="2">
    <source>
        <dbReference type="Pfam" id="PF17667"/>
    </source>
</evidence>
<organism evidence="3 4">
    <name type="scientific">Dichomitus squalens</name>
    <dbReference type="NCBI Taxonomy" id="114155"/>
    <lineage>
        <taxon>Eukaryota</taxon>
        <taxon>Fungi</taxon>
        <taxon>Dikarya</taxon>
        <taxon>Basidiomycota</taxon>
        <taxon>Agaricomycotina</taxon>
        <taxon>Agaricomycetes</taxon>
        <taxon>Polyporales</taxon>
        <taxon>Polyporaceae</taxon>
        <taxon>Dichomitus</taxon>
    </lineage>
</organism>
<evidence type="ECO:0000313" key="4">
    <source>
        <dbReference type="Proteomes" id="UP000292082"/>
    </source>
</evidence>
<accession>A0A4Q9PP59</accession>
<dbReference type="InterPro" id="IPR040976">
    <property type="entry name" value="Pkinase_fungal"/>
</dbReference>